<evidence type="ECO:0000313" key="1">
    <source>
        <dbReference type="EMBL" id="QTD52963.1"/>
    </source>
</evidence>
<protein>
    <submittedName>
        <fullName evidence="1">Uncharacterized protein</fullName>
    </submittedName>
</protein>
<dbReference type="Proteomes" id="UP000663929">
    <property type="component" value="Chromosome"/>
</dbReference>
<dbReference type="EMBL" id="CP071793">
    <property type="protein sequence ID" value="QTD52963.1"/>
    <property type="molecule type" value="Genomic_DNA"/>
</dbReference>
<reference evidence="1" key="1">
    <citation type="submission" date="2021-03" db="EMBL/GenBank/DDBJ databases">
        <title>Acanthopleuribacteraceae sp. M133.</title>
        <authorList>
            <person name="Wang G."/>
        </authorList>
    </citation>
    <scope>NUCLEOTIDE SEQUENCE</scope>
    <source>
        <strain evidence="1">M133</strain>
    </source>
</reference>
<organism evidence="1 2">
    <name type="scientific">Sulfidibacter corallicola</name>
    <dbReference type="NCBI Taxonomy" id="2818388"/>
    <lineage>
        <taxon>Bacteria</taxon>
        <taxon>Pseudomonadati</taxon>
        <taxon>Acidobacteriota</taxon>
        <taxon>Holophagae</taxon>
        <taxon>Acanthopleuribacterales</taxon>
        <taxon>Acanthopleuribacteraceae</taxon>
        <taxon>Sulfidibacter</taxon>
    </lineage>
</organism>
<dbReference type="KEGG" id="scor:J3U87_10895"/>
<accession>A0A8A4TU19</accession>
<evidence type="ECO:0000313" key="2">
    <source>
        <dbReference type="Proteomes" id="UP000663929"/>
    </source>
</evidence>
<dbReference type="AlphaFoldDB" id="A0A8A4TU19"/>
<name>A0A8A4TU19_SULCO</name>
<keyword evidence="2" id="KW-1185">Reference proteome</keyword>
<sequence length="178" mass="21208">MFYLLPLLWFADPLPSLLQVTYDFEFKGTERRVSAQLALHKLEDGRFSIHCRKAPSGTLFTYWAEPERDVLTLPKDDLAFVGPAGQAVRLFPDGPSLHRDQWLALLVEGIWPGHPAWDFSRDDKWYVLNHREQEWTIRWRVKRMKYKNRYSKRILEARLSDRLEIKPLGDLELYWHLD</sequence>
<gene>
    <name evidence="1" type="ORF">J3U87_10895</name>
</gene>
<dbReference type="RefSeq" id="WP_237383061.1">
    <property type="nucleotide sequence ID" value="NZ_CP071793.1"/>
</dbReference>
<proteinExistence type="predicted"/>